<evidence type="ECO:0000313" key="4">
    <source>
        <dbReference type="EMBL" id="MFB6393864.1"/>
    </source>
</evidence>
<dbReference type="PRINTS" id="PR00081">
    <property type="entry name" value="GDHRDH"/>
</dbReference>
<comment type="caution">
    <text evidence="4">The sequence shown here is derived from an EMBL/GenBank/DDBJ whole genome shotgun (WGS) entry which is preliminary data.</text>
</comment>
<evidence type="ECO:0000256" key="2">
    <source>
        <dbReference type="ARBA" id="ARBA00023002"/>
    </source>
</evidence>
<dbReference type="PANTHER" id="PTHR43976">
    <property type="entry name" value="SHORT CHAIN DEHYDROGENASE"/>
    <property type="match status" value="1"/>
</dbReference>
<dbReference type="Proteomes" id="UP001582793">
    <property type="component" value="Unassembled WGS sequence"/>
</dbReference>
<dbReference type="InterPro" id="IPR036291">
    <property type="entry name" value="NAD(P)-bd_dom_sf"/>
</dbReference>
<protein>
    <submittedName>
        <fullName evidence="4">SDR family NAD(P)-dependent oxidoreductase</fullName>
    </submittedName>
</protein>
<name>A0ABV5CPD9_9ACTN</name>
<sequence>MARLWFVTGAGRGLGRAFVEAALAHGDTVVATVRRDDALDDVAARFPALHRRRLDVADHATVRAVVDEVATSTGIPDIVVNNAGYGLVGAVEELGEAEIRAQFDVNLFGALWVTQAVLPHLRRRGSGRIVQVSTVGAVGHLPLFGAYNATKWALEGLSAALADEVRPHGIGVHLLQLGGFATDWAGASMRFATADPAYAQTRAAILGQPDYPTPEQVAAAVEQPAEDAGEWAEAPPSVAAEALLTLLDQPDPPLRTVIGNGAHDMVRIALEGRRDDYLKDPAFTWPGPPATPARH</sequence>
<evidence type="ECO:0000313" key="5">
    <source>
        <dbReference type="Proteomes" id="UP001582793"/>
    </source>
</evidence>
<evidence type="ECO:0000256" key="1">
    <source>
        <dbReference type="ARBA" id="ARBA00006484"/>
    </source>
</evidence>
<accession>A0ABV5CPD9</accession>
<dbReference type="InterPro" id="IPR002347">
    <property type="entry name" value="SDR_fam"/>
</dbReference>
<dbReference type="SUPFAM" id="SSF51735">
    <property type="entry name" value="NAD(P)-binding Rossmann-fold domains"/>
    <property type="match status" value="1"/>
</dbReference>
<reference evidence="4 5" key="1">
    <citation type="submission" date="2024-04" db="EMBL/GenBank/DDBJ databases">
        <title>Polymorphospora sp. isolated from Baiyangdian Lake in Xiong'an New Area.</title>
        <authorList>
            <person name="Zhang X."/>
            <person name="Liu J."/>
        </authorList>
    </citation>
    <scope>NUCLEOTIDE SEQUENCE [LARGE SCALE GENOMIC DNA]</scope>
    <source>
        <strain evidence="4 5">2-325</strain>
    </source>
</reference>
<dbReference type="PRINTS" id="PR00080">
    <property type="entry name" value="SDRFAMILY"/>
</dbReference>
<organism evidence="4 5">
    <name type="scientific">Polymorphospora lycopeni</name>
    <dbReference type="NCBI Taxonomy" id="3140240"/>
    <lineage>
        <taxon>Bacteria</taxon>
        <taxon>Bacillati</taxon>
        <taxon>Actinomycetota</taxon>
        <taxon>Actinomycetes</taxon>
        <taxon>Micromonosporales</taxon>
        <taxon>Micromonosporaceae</taxon>
        <taxon>Polymorphospora</taxon>
    </lineage>
</organism>
<dbReference type="CDD" id="cd05374">
    <property type="entry name" value="17beta-HSD-like_SDR_c"/>
    <property type="match status" value="1"/>
</dbReference>
<dbReference type="Gene3D" id="3.40.50.720">
    <property type="entry name" value="NAD(P)-binding Rossmann-like Domain"/>
    <property type="match status" value="1"/>
</dbReference>
<gene>
    <name evidence="4" type="ORF">AAFH96_12225</name>
</gene>
<keyword evidence="2" id="KW-0560">Oxidoreductase</keyword>
<comment type="similarity">
    <text evidence="1 3">Belongs to the short-chain dehydrogenases/reductases (SDR) family.</text>
</comment>
<proteinExistence type="inferred from homology"/>
<keyword evidence="5" id="KW-1185">Reference proteome</keyword>
<dbReference type="Pfam" id="PF00106">
    <property type="entry name" value="adh_short"/>
    <property type="match status" value="1"/>
</dbReference>
<dbReference type="InterPro" id="IPR051911">
    <property type="entry name" value="SDR_oxidoreductase"/>
</dbReference>
<dbReference type="EMBL" id="JBCGDC010000027">
    <property type="protein sequence ID" value="MFB6393864.1"/>
    <property type="molecule type" value="Genomic_DNA"/>
</dbReference>
<dbReference type="RefSeq" id="WP_375734200.1">
    <property type="nucleotide sequence ID" value="NZ_JBCGDC010000027.1"/>
</dbReference>
<dbReference type="PANTHER" id="PTHR43976:SF16">
    <property type="entry name" value="SHORT-CHAIN DEHYDROGENASE_REDUCTASE FAMILY PROTEIN"/>
    <property type="match status" value="1"/>
</dbReference>
<evidence type="ECO:0000256" key="3">
    <source>
        <dbReference type="RuleBase" id="RU000363"/>
    </source>
</evidence>